<sequence length="258" mass="29322">MLAYVCSEWFHVLQEISKAMLRLINLKELIKEKKKESEPPERIPKRRKADYAAHVTLMIDGASAQVRSWSYGNLSQRDALRFSCSVMKFRNESQINLVVAEVGGAVEAAPFKAQAELFNALIDGCKEAAEIGSLHLKGPLLDFHGVPVKANELLIRVQELQLLAKCISRYEDPIAQFRVLTYLKPSNWSKGCGWNQIDDARLLLGVHYHGFGKREIIRLDERLGLMKKIAPVELQHHETFLPRAPNLRDRANALLEQE</sequence>
<comment type="caution">
    <text evidence="1">The sequence shown here is derived from an EMBL/GenBank/DDBJ whole genome shotgun (WGS) entry which is preliminary data.</text>
</comment>
<dbReference type="EMBL" id="CASHSV030000024">
    <property type="protein sequence ID" value="CAJ2639532.1"/>
    <property type="molecule type" value="Genomic_DNA"/>
</dbReference>
<protein>
    <submittedName>
        <fullName evidence="1">Uncharacterized protein</fullName>
    </submittedName>
</protein>
<organism evidence="1 2">
    <name type="scientific">Trifolium pratense</name>
    <name type="common">Red clover</name>
    <dbReference type="NCBI Taxonomy" id="57577"/>
    <lineage>
        <taxon>Eukaryota</taxon>
        <taxon>Viridiplantae</taxon>
        <taxon>Streptophyta</taxon>
        <taxon>Embryophyta</taxon>
        <taxon>Tracheophyta</taxon>
        <taxon>Spermatophyta</taxon>
        <taxon>Magnoliopsida</taxon>
        <taxon>eudicotyledons</taxon>
        <taxon>Gunneridae</taxon>
        <taxon>Pentapetalae</taxon>
        <taxon>rosids</taxon>
        <taxon>fabids</taxon>
        <taxon>Fabales</taxon>
        <taxon>Fabaceae</taxon>
        <taxon>Papilionoideae</taxon>
        <taxon>50 kb inversion clade</taxon>
        <taxon>NPAAA clade</taxon>
        <taxon>Hologalegina</taxon>
        <taxon>IRL clade</taxon>
        <taxon>Trifolieae</taxon>
        <taxon>Trifolium</taxon>
    </lineage>
</organism>
<name>A0ACB0J500_TRIPR</name>
<dbReference type="Proteomes" id="UP001177021">
    <property type="component" value="Unassembled WGS sequence"/>
</dbReference>
<evidence type="ECO:0000313" key="1">
    <source>
        <dbReference type="EMBL" id="CAJ2639532.1"/>
    </source>
</evidence>
<proteinExistence type="predicted"/>
<reference evidence="1" key="1">
    <citation type="submission" date="2023-10" db="EMBL/GenBank/DDBJ databases">
        <authorList>
            <person name="Rodriguez Cubillos JULIANA M."/>
            <person name="De Vega J."/>
        </authorList>
    </citation>
    <scope>NUCLEOTIDE SEQUENCE</scope>
</reference>
<gene>
    <name evidence="1" type="ORF">MILVUS5_LOCUS9536</name>
</gene>
<evidence type="ECO:0000313" key="2">
    <source>
        <dbReference type="Proteomes" id="UP001177021"/>
    </source>
</evidence>
<accession>A0ACB0J500</accession>
<keyword evidence="2" id="KW-1185">Reference proteome</keyword>